<gene>
    <name evidence="1" type="ordered locus">MTR_1g029300</name>
</gene>
<accession>A0A072VFA5</accession>
<evidence type="ECO:0000313" key="2">
    <source>
        <dbReference type="EnsemblPlants" id="KEH40462"/>
    </source>
</evidence>
<sequence>MASFVKIGLIWIDFLQYELIDLHQCESSTILDNENEDDAQAVRRTNKESILKNICSNQISSVPSQNISPVGGIVISEPKETVMEGINNVSINNNDDEASIVDKGKGNMIQSNEELESSSSLEEEVLESASHFILFPHDALQFGEGASKFFEDGTDSRLELNIGEGILNKFY</sequence>
<keyword evidence="3" id="KW-1185">Reference proteome</keyword>
<protein>
    <submittedName>
        <fullName evidence="1 2">Uncharacterized protein</fullName>
    </submittedName>
</protein>
<evidence type="ECO:0000313" key="3">
    <source>
        <dbReference type="Proteomes" id="UP000002051"/>
    </source>
</evidence>
<dbReference type="AlphaFoldDB" id="A0A072VFA5"/>
<reference evidence="1 3" key="2">
    <citation type="journal article" date="2014" name="BMC Genomics">
        <title>An improved genome release (version Mt4.0) for the model legume Medicago truncatula.</title>
        <authorList>
            <person name="Tang H."/>
            <person name="Krishnakumar V."/>
            <person name="Bidwell S."/>
            <person name="Rosen B."/>
            <person name="Chan A."/>
            <person name="Zhou S."/>
            <person name="Gentzbittel L."/>
            <person name="Childs K.L."/>
            <person name="Yandell M."/>
            <person name="Gundlach H."/>
            <person name="Mayer K.F."/>
            <person name="Schwartz D.C."/>
            <person name="Town C.D."/>
        </authorList>
    </citation>
    <scope>GENOME REANNOTATION</scope>
    <source>
        <strain evidence="1">A17</strain>
        <strain evidence="2 3">cv. Jemalong A17</strain>
    </source>
</reference>
<reference evidence="1 3" key="1">
    <citation type="journal article" date="2011" name="Nature">
        <title>The Medicago genome provides insight into the evolution of rhizobial symbioses.</title>
        <authorList>
            <person name="Young N.D."/>
            <person name="Debelle F."/>
            <person name="Oldroyd G.E."/>
            <person name="Geurts R."/>
            <person name="Cannon S.B."/>
            <person name="Udvardi M.K."/>
            <person name="Benedito V.A."/>
            <person name="Mayer K.F."/>
            <person name="Gouzy J."/>
            <person name="Schoof H."/>
            <person name="Van de Peer Y."/>
            <person name="Proost S."/>
            <person name="Cook D.R."/>
            <person name="Meyers B.C."/>
            <person name="Spannagl M."/>
            <person name="Cheung F."/>
            <person name="De Mita S."/>
            <person name="Krishnakumar V."/>
            <person name="Gundlach H."/>
            <person name="Zhou S."/>
            <person name="Mudge J."/>
            <person name="Bharti A.K."/>
            <person name="Murray J.D."/>
            <person name="Naoumkina M.A."/>
            <person name="Rosen B."/>
            <person name="Silverstein K.A."/>
            <person name="Tang H."/>
            <person name="Rombauts S."/>
            <person name="Zhao P.X."/>
            <person name="Zhou P."/>
            <person name="Barbe V."/>
            <person name="Bardou P."/>
            <person name="Bechner M."/>
            <person name="Bellec A."/>
            <person name="Berger A."/>
            <person name="Berges H."/>
            <person name="Bidwell S."/>
            <person name="Bisseling T."/>
            <person name="Choisne N."/>
            <person name="Couloux A."/>
            <person name="Denny R."/>
            <person name="Deshpande S."/>
            <person name="Dai X."/>
            <person name="Doyle J.J."/>
            <person name="Dudez A.M."/>
            <person name="Farmer A.D."/>
            <person name="Fouteau S."/>
            <person name="Franken C."/>
            <person name="Gibelin C."/>
            <person name="Gish J."/>
            <person name="Goldstein S."/>
            <person name="Gonzalez A.J."/>
            <person name="Green P.J."/>
            <person name="Hallab A."/>
            <person name="Hartog M."/>
            <person name="Hua A."/>
            <person name="Humphray S.J."/>
            <person name="Jeong D.H."/>
            <person name="Jing Y."/>
            <person name="Jocker A."/>
            <person name="Kenton S.M."/>
            <person name="Kim D.J."/>
            <person name="Klee K."/>
            <person name="Lai H."/>
            <person name="Lang C."/>
            <person name="Lin S."/>
            <person name="Macmil S.L."/>
            <person name="Magdelenat G."/>
            <person name="Matthews L."/>
            <person name="McCorrison J."/>
            <person name="Monaghan E.L."/>
            <person name="Mun J.H."/>
            <person name="Najar F.Z."/>
            <person name="Nicholson C."/>
            <person name="Noirot C."/>
            <person name="O'Bleness M."/>
            <person name="Paule C.R."/>
            <person name="Poulain J."/>
            <person name="Prion F."/>
            <person name="Qin B."/>
            <person name="Qu C."/>
            <person name="Retzel E.F."/>
            <person name="Riddle C."/>
            <person name="Sallet E."/>
            <person name="Samain S."/>
            <person name="Samson N."/>
            <person name="Sanders I."/>
            <person name="Saurat O."/>
            <person name="Scarpelli C."/>
            <person name="Schiex T."/>
            <person name="Segurens B."/>
            <person name="Severin A.J."/>
            <person name="Sherrier D.J."/>
            <person name="Shi R."/>
            <person name="Sims S."/>
            <person name="Singer S.R."/>
            <person name="Sinharoy S."/>
            <person name="Sterck L."/>
            <person name="Viollet A."/>
            <person name="Wang B.B."/>
            <person name="Wang K."/>
            <person name="Wang M."/>
            <person name="Wang X."/>
            <person name="Warfsmann J."/>
            <person name="Weissenbach J."/>
            <person name="White D.D."/>
            <person name="White J.D."/>
            <person name="Wiley G.B."/>
            <person name="Wincker P."/>
            <person name="Xing Y."/>
            <person name="Yang L."/>
            <person name="Yao Z."/>
            <person name="Ying F."/>
            <person name="Zhai J."/>
            <person name="Zhou L."/>
            <person name="Zuber A."/>
            <person name="Denarie J."/>
            <person name="Dixon R.A."/>
            <person name="May G.D."/>
            <person name="Schwartz D.C."/>
            <person name="Rogers J."/>
            <person name="Quetier F."/>
            <person name="Town C.D."/>
            <person name="Roe B.A."/>
        </authorList>
    </citation>
    <scope>NUCLEOTIDE SEQUENCE [LARGE SCALE GENOMIC DNA]</scope>
    <source>
        <strain evidence="1">A17</strain>
        <strain evidence="2 3">cv. Jemalong A17</strain>
    </source>
</reference>
<organism evidence="1 3">
    <name type="scientific">Medicago truncatula</name>
    <name type="common">Barrel medic</name>
    <name type="synonym">Medicago tribuloides</name>
    <dbReference type="NCBI Taxonomy" id="3880"/>
    <lineage>
        <taxon>Eukaryota</taxon>
        <taxon>Viridiplantae</taxon>
        <taxon>Streptophyta</taxon>
        <taxon>Embryophyta</taxon>
        <taxon>Tracheophyta</taxon>
        <taxon>Spermatophyta</taxon>
        <taxon>Magnoliopsida</taxon>
        <taxon>eudicotyledons</taxon>
        <taxon>Gunneridae</taxon>
        <taxon>Pentapetalae</taxon>
        <taxon>rosids</taxon>
        <taxon>fabids</taxon>
        <taxon>Fabales</taxon>
        <taxon>Fabaceae</taxon>
        <taxon>Papilionoideae</taxon>
        <taxon>50 kb inversion clade</taxon>
        <taxon>NPAAA clade</taxon>
        <taxon>Hologalegina</taxon>
        <taxon>IRL clade</taxon>
        <taxon>Trifolieae</taxon>
        <taxon>Medicago</taxon>
    </lineage>
</organism>
<dbReference type="EnsemblPlants" id="KEH40462">
    <property type="protein sequence ID" value="KEH40462"/>
    <property type="gene ID" value="MTR_1g029300"/>
</dbReference>
<dbReference type="Proteomes" id="UP000002051">
    <property type="component" value="Unassembled WGS sequence"/>
</dbReference>
<name>A0A072VFA5_MEDTR</name>
<evidence type="ECO:0000313" key="1">
    <source>
        <dbReference type="EMBL" id="KEH40462.1"/>
    </source>
</evidence>
<dbReference type="HOGENOM" id="CLU_1565195_0_0_1"/>
<reference evidence="2" key="3">
    <citation type="submission" date="2015-04" db="UniProtKB">
        <authorList>
            <consortium name="EnsemblPlants"/>
        </authorList>
    </citation>
    <scope>IDENTIFICATION</scope>
    <source>
        <strain evidence="2">cv. Jemalong A17</strain>
    </source>
</reference>
<dbReference type="EMBL" id="CM001217">
    <property type="protein sequence ID" value="KEH40462.1"/>
    <property type="molecule type" value="Genomic_DNA"/>
</dbReference>
<proteinExistence type="predicted"/>